<reference evidence="2" key="1">
    <citation type="submission" date="2023-10" db="EMBL/GenBank/DDBJ databases">
        <title>Genome assemblies of two species of porcelain crab, Petrolisthes cinctipes and Petrolisthes manimaculis (Anomura: Porcellanidae).</title>
        <authorList>
            <person name="Angst P."/>
        </authorList>
    </citation>
    <scope>NUCLEOTIDE SEQUENCE</scope>
    <source>
        <strain evidence="2">PB745_01</strain>
        <tissue evidence="2">Gill</tissue>
    </source>
</reference>
<name>A0AAE1KFH4_PETCI</name>
<organism evidence="2 3">
    <name type="scientific">Petrolisthes cinctipes</name>
    <name type="common">Flat porcelain crab</name>
    <dbReference type="NCBI Taxonomy" id="88211"/>
    <lineage>
        <taxon>Eukaryota</taxon>
        <taxon>Metazoa</taxon>
        <taxon>Ecdysozoa</taxon>
        <taxon>Arthropoda</taxon>
        <taxon>Crustacea</taxon>
        <taxon>Multicrustacea</taxon>
        <taxon>Malacostraca</taxon>
        <taxon>Eumalacostraca</taxon>
        <taxon>Eucarida</taxon>
        <taxon>Decapoda</taxon>
        <taxon>Pleocyemata</taxon>
        <taxon>Anomura</taxon>
        <taxon>Galatheoidea</taxon>
        <taxon>Porcellanidae</taxon>
        <taxon>Petrolisthes</taxon>
    </lineage>
</organism>
<sequence length="153" mass="14784">MKKLNCASLKTADGKTNLADAISHRMADAPALEEFDDCIEAGGGGNGSGCGNGSGGGRIKSGGIRSGGGGIRSGGGGIRSGGGSIRSGGGGIRSGGGGIRSEGGGIMSEGGGIMSEGGGGSIMSGVRSKEWYNEVKVVVEVGEVITGVDKQHQ</sequence>
<accession>A0AAE1KFH4</accession>
<gene>
    <name evidence="2" type="ORF">Pcinc_023654</name>
</gene>
<evidence type="ECO:0000256" key="1">
    <source>
        <dbReference type="SAM" id="MobiDB-lite"/>
    </source>
</evidence>
<keyword evidence="3" id="KW-1185">Reference proteome</keyword>
<dbReference type="EMBL" id="JAWQEG010002554">
    <property type="protein sequence ID" value="KAK3871178.1"/>
    <property type="molecule type" value="Genomic_DNA"/>
</dbReference>
<proteinExistence type="predicted"/>
<feature type="region of interest" description="Disordered" evidence="1">
    <location>
        <begin position="47"/>
        <end position="119"/>
    </location>
</feature>
<evidence type="ECO:0000313" key="3">
    <source>
        <dbReference type="Proteomes" id="UP001286313"/>
    </source>
</evidence>
<evidence type="ECO:0000313" key="2">
    <source>
        <dbReference type="EMBL" id="KAK3871178.1"/>
    </source>
</evidence>
<protein>
    <submittedName>
        <fullName evidence="2">Uncharacterized protein</fullName>
    </submittedName>
</protein>
<dbReference type="Proteomes" id="UP001286313">
    <property type="component" value="Unassembled WGS sequence"/>
</dbReference>
<dbReference type="AlphaFoldDB" id="A0AAE1KFH4"/>
<comment type="caution">
    <text evidence="2">The sequence shown here is derived from an EMBL/GenBank/DDBJ whole genome shotgun (WGS) entry which is preliminary data.</text>
</comment>